<dbReference type="RefSeq" id="WP_192148988.1">
    <property type="nucleotide sequence ID" value="NZ_JACYXI010000009.1"/>
</dbReference>
<keyword evidence="4" id="KW-1185">Reference proteome</keyword>
<reference evidence="4" key="1">
    <citation type="submission" date="2020-09" db="EMBL/GenBank/DDBJ databases">
        <title>The genome sequence of strain Labrenzia suaedae 4C16A.</title>
        <authorList>
            <person name="Liu Y."/>
        </authorList>
    </citation>
    <scope>NUCLEOTIDE SEQUENCE [LARGE SCALE GENOMIC DNA]</scope>
    <source>
        <strain evidence="4">4C16A</strain>
    </source>
</reference>
<dbReference type="EMBL" id="JACYXI010000009">
    <property type="protein sequence ID" value="MBD8892875.1"/>
    <property type="molecule type" value="Genomic_DNA"/>
</dbReference>
<evidence type="ECO:0000313" key="3">
    <source>
        <dbReference type="EMBL" id="MBD8892875.1"/>
    </source>
</evidence>
<protein>
    <submittedName>
        <fullName evidence="3">GNAT family N-acetyltransferase</fullName>
    </submittedName>
</protein>
<comment type="caution">
    <text evidence="3">The sequence shown here is derived from an EMBL/GenBank/DDBJ whole genome shotgun (WGS) entry which is preliminary data.</text>
</comment>
<sequence length="408" mass="44938">MSHVSSLSPDGRQSHKTIGTAETGHVPSAPLTVRRISGQEYRTLAERTSDIDLRCLYQEPDWLDAYLTAIAPARPLEPAYYAVEAHGELAGLLPLALESGPAKLRRLTFLGWNRANQNQGLWNRARLSALDGGILLAALRGLSREAGADLIHLPNMPGQFADAPNPLLGGHHLPSPSPVFKGDLNAPFEELLRKGLGKDGRKKLLRKKRALEEAGGYRIVTASSPEEIERGLQAFLQQRDIRCRETGIPNAFCEAPDQDFLRRLLESGTGTDTQLRVFWLETAGAIRATYICAWRQGCLTGYANSIAQDEMMAHSPGVVLLMDIVEMACSDPEITAIDLGLGDERYKHAWSSPEPLFDVLEALSLKGRGLLMATEAKQALKARIRASKTLWPLVRRLRKWKAMRGQAA</sequence>
<feature type="domain" description="BioF2-like acetyltransferase" evidence="2">
    <location>
        <begin position="200"/>
        <end position="348"/>
    </location>
</feature>
<gene>
    <name evidence="3" type="ORF">IG616_15135</name>
</gene>
<evidence type="ECO:0000259" key="2">
    <source>
        <dbReference type="Pfam" id="PF13480"/>
    </source>
</evidence>
<dbReference type="Pfam" id="PF13480">
    <property type="entry name" value="Acetyltransf_6"/>
    <property type="match status" value="1"/>
</dbReference>
<reference evidence="3 4" key="2">
    <citation type="journal article" date="2021" name="Int. J. Syst. Evol. Microbiol.">
        <title>Roseibium litorale sp. nov., isolated from a tidal flat sediment and proposal for the reclassification of Labrenzia polysiphoniae as Roseibium polysiphoniae comb. nov.</title>
        <authorList>
            <person name="Liu Y."/>
            <person name="Pei T."/>
            <person name="Du J."/>
            <person name="Chao M."/>
            <person name="Deng M.R."/>
            <person name="Zhu H."/>
        </authorList>
    </citation>
    <scope>NUCLEOTIDE SEQUENCE [LARGE SCALE GENOMIC DNA]</scope>
    <source>
        <strain evidence="3 4">4C16A</strain>
    </source>
</reference>
<dbReference type="Proteomes" id="UP000632063">
    <property type="component" value="Unassembled WGS sequence"/>
</dbReference>
<dbReference type="InterPro" id="IPR038740">
    <property type="entry name" value="BioF2-like_GNAT_dom"/>
</dbReference>
<feature type="region of interest" description="Disordered" evidence="1">
    <location>
        <begin position="1"/>
        <end position="25"/>
    </location>
</feature>
<name>A0ABR9CPU6_9HYPH</name>
<proteinExistence type="predicted"/>
<accession>A0ABR9CPU6</accession>
<evidence type="ECO:0000313" key="4">
    <source>
        <dbReference type="Proteomes" id="UP000632063"/>
    </source>
</evidence>
<evidence type="ECO:0000256" key="1">
    <source>
        <dbReference type="SAM" id="MobiDB-lite"/>
    </source>
</evidence>
<organism evidence="3 4">
    <name type="scientific">Roseibium litorale</name>
    <dbReference type="NCBI Taxonomy" id="2803841"/>
    <lineage>
        <taxon>Bacteria</taxon>
        <taxon>Pseudomonadati</taxon>
        <taxon>Pseudomonadota</taxon>
        <taxon>Alphaproteobacteria</taxon>
        <taxon>Hyphomicrobiales</taxon>
        <taxon>Stappiaceae</taxon>
        <taxon>Roseibium</taxon>
    </lineage>
</organism>